<organism evidence="1 2">
    <name type="scientific">Ignelater luminosus</name>
    <name type="common">Cucubano</name>
    <name type="synonym">Pyrophorus luminosus</name>
    <dbReference type="NCBI Taxonomy" id="2038154"/>
    <lineage>
        <taxon>Eukaryota</taxon>
        <taxon>Metazoa</taxon>
        <taxon>Ecdysozoa</taxon>
        <taxon>Arthropoda</taxon>
        <taxon>Hexapoda</taxon>
        <taxon>Insecta</taxon>
        <taxon>Pterygota</taxon>
        <taxon>Neoptera</taxon>
        <taxon>Endopterygota</taxon>
        <taxon>Coleoptera</taxon>
        <taxon>Polyphaga</taxon>
        <taxon>Elateriformia</taxon>
        <taxon>Elateroidea</taxon>
        <taxon>Elateridae</taxon>
        <taxon>Agrypninae</taxon>
        <taxon>Pyrophorini</taxon>
        <taxon>Ignelater</taxon>
    </lineage>
</organism>
<comment type="caution">
    <text evidence="1">The sequence shown here is derived from an EMBL/GenBank/DDBJ whole genome shotgun (WGS) entry which is preliminary data.</text>
</comment>
<evidence type="ECO:0000313" key="1">
    <source>
        <dbReference type="EMBL" id="KAF2885117.1"/>
    </source>
</evidence>
<evidence type="ECO:0000313" key="2">
    <source>
        <dbReference type="Proteomes" id="UP000801492"/>
    </source>
</evidence>
<sequence length="186" mass="21733">MTYLQATEIIKKQEATKFAQLLTLIGDEGIRIFNTFTFMGKEKNKLDPLIKKFNEHFNPKRNLAYERHKFLTCRQKEGQTIDQYITELKNLSQLYELKELRESLIKDVLICGLCAESIHQKLLEGTSETLDDVVKISINIENTSDHRQITNGHGTEVDFINHSKQTRRPEHSVQDKKKTYKCKKYA</sequence>
<evidence type="ECO:0008006" key="3">
    <source>
        <dbReference type="Google" id="ProtNLM"/>
    </source>
</evidence>
<dbReference type="AlphaFoldDB" id="A0A8K0G1S1"/>
<dbReference type="EMBL" id="VTPC01090033">
    <property type="protein sequence ID" value="KAF2885117.1"/>
    <property type="molecule type" value="Genomic_DNA"/>
</dbReference>
<dbReference type="Proteomes" id="UP000801492">
    <property type="component" value="Unassembled WGS sequence"/>
</dbReference>
<keyword evidence="2" id="KW-1185">Reference proteome</keyword>
<reference evidence="1" key="1">
    <citation type="submission" date="2019-08" db="EMBL/GenBank/DDBJ databases">
        <title>The genome of the North American firefly Photinus pyralis.</title>
        <authorList>
            <consortium name="Photinus pyralis genome working group"/>
            <person name="Fallon T.R."/>
            <person name="Sander Lower S.E."/>
            <person name="Weng J.-K."/>
        </authorList>
    </citation>
    <scope>NUCLEOTIDE SEQUENCE</scope>
    <source>
        <strain evidence="1">TRF0915ILg1</strain>
        <tissue evidence="1">Whole body</tissue>
    </source>
</reference>
<accession>A0A8K0G1S1</accession>
<dbReference type="PANTHER" id="PTHR33198">
    <property type="entry name" value="ANK_REP_REGION DOMAIN-CONTAINING PROTEIN-RELATED"/>
    <property type="match status" value="1"/>
</dbReference>
<gene>
    <name evidence="1" type="ORF">ILUMI_21051</name>
</gene>
<name>A0A8K0G1S1_IGNLU</name>
<dbReference type="OrthoDB" id="8061005at2759"/>
<dbReference type="PANTHER" id="PTHR33198:SF19">
    <property type="entry name" value="CCHC-TYPE DOMAIN-CONTAINING PROTEIN"/>
    <property type="match status" value="1"/>
</dbReference>
<protein>
    <recommendedName>
        <fullName evidence="3">Retrotransposon gag domain-containing protein</fullName>
    </recommendedName>
</protein>
<proteinExistence type="predicted"/>